<dbReference type="Proteomes" id="UP000783871">
    <property type="component" value="Unassembled WGS sequence"/>
</dbReference>
<dbReference type="InterPro" id="IPR058532">
    <property type="entry name" value="YjbR/MT2646/Rv2570-like"/>
</dbReference>
<organism evidence="1 2">
    <name type="scientific">Micromonospora thermarum</name>
    <dbReference type="NCBI Taxonomy" id="2720024"/>
    <lineage>
        <taxon>Bacteria</taxon>
        <taxon>Bacillati</taxon>
        <taxon>Actinomycetota</taxon>
        <taxon>Actinomycetes</taxon>
        <taxon>Micromonosporales</taxon>
        <taxon>Micromonosporaceae</taxon>
        <taxon>Micromonospora</taxon>
    </lineage>
</organism>
<reference evidence="1 2" key="1">
    <citation type="submission" date="2020-03" db="EMBL/GenBank/DDBJ databases">
        <title>WGS of actinomycetes isolated from Thailand.</title>
        <authorList>
            <person name="Thawai C."/>
        </authorList>
    </citation>
    <scope>NUCLEOTIDE SEQUENCE [LARGE SCALE GENOMIC DNA]</scope>
    <source>
        <strain evidence="1 2">HSS6-12</strain>
    </source>
</reference>
<evidence type="ECO:0000313" key="1">
    <source>
        <dbReference type="EMBL" id="NJP32823.1"/>
    </source>
</evidence>
<proteinExistence type="predicted"/>
<name>A0ABX0Z6P4_9ACTN</name>
<dbReference type="EMBL" id="JAATEO010000011">
    <property type="protein sequence ID" value="NJP32823.1"/>
    <property type="molecule type" value="Genomic_DNA"/>
</dbReference>
<evidence type="ECO:0000313" key="2">
    <source>
        <dbReference type="Proteomes" id="UP000783871"/>
    </source>
</evidence>
<gene>
    <name evidence="1" type="ORF">HCJ94_12695</name>
</gene>
<dbReference type="RefSeq" id="WP_168001200.1">
    <property type="nucleotide sequence ID" value="NZ_JAATEO010000011.1"/>
</dbReference>
<dbReference type="SUPFAM" id="SSF142906">
    <property type="entry name" value="YjbR-like"/>
    <property type="match status" value="1"/>
</dbReference>
<dbReference type="Gene3D" id="3.90.1150.30">
    <property type="match status" value="1"/>
</dbReference>
<accession>A0ABX0Z6P4</accession>
<dbReference type="InterPro" id="IPR038056">
    <property type="entry name" value="YjbR-like_sf"/>
</dbReference>
<keyword evidence="1" id="KW-0238">DNA-binding</keyword>
<comment type="caution">
    <text evidence="1">The sequence shown here is derived from an EMBL/GenBank/DDBJ whole genome shotgun (WGS) entry which is preliminary data.</text>
</comment>
<dbReference type="GO" id="GO:0003677">
    <property type="term" value="F:DNA binding"/>
    <property type="evidence" value="ECO:0007669"/>
    <property type="project" value="UniProtKB-KW"/>
</dbReference>
<protein>
    <submittedName>
        <fullName evidence="1">MmcQ/YjbR family DNA-binding protein</fullName>
    </submittedName>
</protein>
<dbReference type="Pfam" id="PF04237">
    <property type="entry name" value="YjbR"/>
    <property type="match status" value="1"/>
</dbReference>
<sequence>MALLERVRAICLALPEVTERPSHGSPTWFVRGKSVFVTLHADGHHADDFPHLWCAAPPGAQEALTAADPGRFFRPPYVGGRGWLGVRLDGPVDWPEIAELCEDAYRVIAPRRLVALLDDGAADRG</sequence>
<keyword evidence="2" id="KW-1185">Reference proteome</keyword>